<dbReference type="InterPro" id="IPR017850">
    <property type="entry name" value="Alkaline_phosphatase_core_sf"/>
</dbReference>
<dbReference type="CDD" id="cd16031">
    <property type="entry name" value="G6S_like"/>
    <property type="match status" value="1"/>
</dbReference>
<dbReference type="InterPro" id="IPR024607">
    <property type="entry name" value="Sulfatase_CS"/>
</dbReference>
<dbReference type="Pfam" id="PF16347">
    <property type="entry name" value="SGSH_C"/>
    <property type="match status" value="1"/>
</dbReference>
<dbReference type="Proteomes" id="UP000326903">
    <property type="component" value="Unassembled WGS sequence"/>
</dbReference>
<evidence type="ECO:0000256" key="1">
    <source>
        <dbReference type="ARBA" id="ARBA00008779"/>
    </source>
</evidence>
<reference evidence="4 5" key="1">
    <citation type="submission" date="2019-09" db="EMBL/GenBank/DDBJ databases">
        <title>Draft genome sequence of Ginsengibacter sp. BR5-29.</title>
        <authorList>
            <person name="Im W.-T."/>
        </authorList>
    </citation>
    <scope>NUCLEOTIDE SEQUENCE [LARGE SCALE GENOMIC DNA]</scope>
    <source>
        <strain evidence="4 5">BR5-29</strain>
    </source>
</reference>
<keyword evidence="5" id="KW-1185">Reference proteome</keyword>
<comment type="similarity">
    <text evidence="1">Belongs to the sulfatase family.</text>
</comment>
<evidence type="ECO:0000256" key="2">
    <source>
        <dbReference type="ARBA" id="ARBA00022801"/>
    </source>
</evidence>
<accession>A0A5J5IK51</accession>
<dbReference type="InterPro" id="IPR050738">
    <property type="entry name" value="Sulfatase"/>
</dbReference>
<dbReference type="GO" id="GO:0004065">
    <property type="term" value="F:arylsulfatase activity"/>
    <property type="evidence" value="ECO:0007669"/>
    <property type="project" value="TreeGrafter"/>
</dbReference>
<evidence type="ECO:0000313" key="5">
    <source>
        <dbReference type="Proteomes" id="UP000326903"/>
    </source>
</evidence>
<evidence type="ECO:0000259" key="3">
    <source>
        <dbReference type="Pfam" id="PF16347"/>
    </source>
</evidence>
<sequence length="488" mass="56273">MGNKKNERPNIIWITTEGLPIKVLSCYGGTLMKTPNIDRIANEGMLFNNSFCTNALCAPSRATLLTGKYSHLNGMRSNPGETTEGITRSTFDPTQETFAQILTNNGYKTGIVGKWHLVDKDGKMANPGLAGFDYFVFKNGAGGPYYNEKGYFENPILGSKTIEEKDYPGYVTDNITSLAIKGIKEMKDGPFMMAIQFFSDHRPFDPPHKYEHIFDSAHFPEPATFWDDYKTRSAAALEAHQRIQDMMDFNPPKNLTPRQRREWSYQQLMRHFLATLKAQDDNIGRLLDFLDQSGLAENTIVVFTGDHGFFLGEHGWFDKRFMYEEALKVPWMIRYPGVVKPHSKSDAWVVNIDNAPTILDMARIKIPVDMQGRSLVPLFKGNIPKDWRTSMYYHYYEFAPPHWAMPAYGIRTERYKLIYYYTINEWELFDLQKDPDEMDNLFIKQGMEVKPGYERVLQDLLSELAKLRGQYKDTTGNPVKFWPKSSYN</sequence>
<comment type="caution">
    <text evidence="4">The sequence shown here is derived from an EMBL/GenBank/DDBJ whole genome shotgun (WGS) entry which is preliminary data.</text>
</comment>
<dbReference type="EMBL" id="VYQF01000003">
    <property type="protein sequence ID" value="KAA9038775.1"/>
    <property type="molecule type" value="Genomic_DNA"/>
</dbReference>
<keyword evidence="2" id="KW-0378">Hydrolase</keyword>
<name>A0A5J5IK51_9BACT</name>
<dbReference type="SUPFAM" id="SSF53649">
    <property type="entry name" value="Alkaline phosphatase-like"/>
    <property type="match status" value="1"/>
</dbReference>
<dbReference type="PROSITE" id="PS00523">
    <property type="entry name" value="SULFATASE_1"/>
    <property type="match status" value="1"/>
</dbReference>
<organism evidence="4 5">
    <name type="scientific">Ginsengibacter hankyongi</name>
    <dbReference type="NCBI Taxonomy" id="2607284"/>
    <lineage>
        <taxon>Bacteria</taxon>
        <taxon>Pseudomonadati</taxon>
        <taxon>Bacteroidota</taxon>
        <taxon>Chitinophagia</taxon>
        <taxon>Chitinophagales</taxon>
        <taxon>Chitinophagaceae</taxon>
        <taxon>Ginsengibacter</taxon>
    </lineage>
</organism>
<dbReference type="PANTHER" id="PTHR42693">
    <property type="entry name" value="ARYLSULFATASE FAMILY MEMBER"/>
    <property type="match status" value="1"/>
</dbReference>
<dbReference type="Gene3D" id="3.40.720.10">
    <property type="entry name" value="Alkaline Phosphatase, subunit A"/>
    <property type="match status" value="1"/>
</dbReference>
<feature type="domain" description="N-sulphoglucosamine sulphohydrolase C-terminal" evidence="3">
    <location>
        <begin position="312"/>
        <end position="468"/>
    </location>
</feature>
<proteinExistence type="inferred from homology"/>
<dbReference type="PANTHER" id="PTHR42693:SF33">
    <property type="entry name" value="ARYLSULFATASE"/>
    <property type="match status" value="1"/>
</dbReference>
<dbReference type="InterPro" id="IPR032506">
    <property type="entry name" value="SGSH_C"/>
</dbReference>
<protein>
    <submittedName>
        <fullName evidence="4">Sulfatase</fullName>
    </submittedName>
</protein>
<gene>
    <name evidence="4" type="ORF">FW778_13995</name>
</gene>
<dbReference type="AlphaFoldDB" id="A0A5J5IK51"/>
<evidence type="ECO:0000313" key="4">
    <source>
        <dbReference type="EMBL" id="KAA9038775.1"/>
    </source>
</evidence>
<dbReference type="PROSITE" id="PS00149">
    <property type="entry name" value="SULFATASE_2"/>
    <property type="match status" value="1"/>
</dbReference>